<dbReference type="GO" id="GO:0071528">
    <property type="term" value="P:tRNA re-export from nucleus"/>
    <property type="evidence" value="ECO:0007669"/>
    <property type="project" value="UniProtKB-UniRule"/>
</dbReference>
<dbReference type="GO" id="GO:0016363">
    <property type="term" value="C:nuclear matrix"/>
    <property type="evidence" value="ECO:0007669"/>
    <property type="project" value="TreeGrafter"/>
</dbReference>
<accession>A0A5C3QR81</accession>
<protein>
    <recommendedName>
        <fullName evidence="3 9">Exportin-T</fullName>
    </recommendedName>
    <alternativeName>
        <fullName evidence="9">Exportin(tRNA)</fullName>
    </alternativeName>
    <alternativeName>
        <fullName evidence="9">tRNA exportin</fullName>
    </alternativeName>
</protein>
<dbReference type="PANTHER" id="PTHR15952">
    <property type="entry name" value="EXPORTIN-T/LOS1"/>
    <property type="match status" value="1"/>
</dbReference>
<dbReference type="GO" id="GO:0031267">
    <property type="term" value="F:small GTPase binding"/>
    <property type="evidence" value="ECO:0007669"/>
    <property type="project" value="InterPro"/>
</dbReference>
<dbReference type="EMBL" id="ML178819">
    <property type="protein sequence ID" value="TFL03878.1"/>
    <property type="molecule type" value="Genomic_DNA"/>
</dbReference>
<evidence type="ECO:0000259" key="11">
    <source>
        <dbReference type="Pfam" id="PF19282"/>
    </source>
</evidence>
<comment type="subcellular location">
    <subcellularLocation>
        <location evidence="1 9">Cytoplasm</location>
    </subcellularLocation>
    <subcellularLocation>
        <location evidence="9">Nucleus</location>
    </subcellularLocation>
    <text evidence="9">Shuttles between the nucleus and the cytoplasm.</text>
</comment>
<name>A0A5C3QR81_9AGAR</name>
<evidence type="ECO:0000313" key="13">
    <source>
        <dbReference type="Proteomes" id="UP000305067"/>
    </source>
</evidence>
<dbReference type="Proteomes" id="UP000305067">
    <property type="component" value="Unassembled WGS sequence"/>
</dbReference>
<dbReference type="GO" id="GO:0005643">
    <property type="term" value="C:nuclear pore"/>
    <property type="evidence" value="ECO:0007669"/>
    <property type="project" value="TreeGrafter"/>
</dbReference>
<proteinExistence type="inferred from homology"/>
<reference evidence="12 13" key="1">
    <citation type="journal article" date="2019" name="Nat. Ecol. Evol.">
        <title>Megaphylogeny resolves global patterns of mushroom evolution.</title>
        <authorList>
            <person name="Varga T."/>
            <person name="Krizsan K."/>
            <person name="Foldi C."/>
            <person name="Dima B."/>
            <person name="Sanchez-Garcia M."/>
            <person name="Sanchez-Ramirez S."/>
            <person name="Szollosi G.J."/>
            <person name="Szarkandi J.G."/>
            <person name="Papp V."/>
            <person name="Albert L."/>
            <person name="Andreopoulos W."/>
            <person name="Angelini C."/>
            <person name="Antonin V."/>
            <person name="Barry K.W."/>
            <person name="Bougher N.L."/>
            <person name="Buchanan P."/>
            <person name="Buyck B."/>
            <person name="Bense V."/>
            <person name="Catcheside P."/>
            <person name="Chovatia M."/>
            <person name="Cooper J."/>
            <person name="Damon W."/>
            <person name="Desjardin D."/>
            <person name="Finy P."/>
            <person name="Geml J."/>
            <person name="Haridas S."/>
            <person name="Hughes K."/>
            <person name="Justo A."/>
            <person name="Karasinski D."/>
            <person name="Kautmanova I."/>
            <person name="Kiss B."/>
            <person name="Kocsube S."/>
            <person name="Kotiranta H."/>
            <person name="LaButti K.M."/>
            <person name="Lechner B.E."/>
            <person name="Liimatainen K."/>
            <person name="Lipzen A."/>
            <person name="Lukacs Z."/>
            <person name="Mihaltcheva S."/>
            <person name="Morgado L.N."/>
            <person name="Niskanen T."/>
            <person name="Noordeloos M.E."/>
            <person name="Ohm R.A."/>
            <person name="Ortiz-Santana B."/>
            <person name="Ovrebo C."/>
            <person name="Racz N."/>
            <person name="Riley R."/>
            <person name="Savchenko A."/>
            <person name="Shiryaev A."/>
            <person name="Soop K."/>
            <person name="Spirin V."/>
            <person name="Szebenyi C."/>
            <person name="Tomsovsky M."/>
            <person name="Tulloss R.E."/>
            <person name="Uehling J."/>
            <person name="Grigoriev I.V."/>
            <person name="Vagvolgyi C."/>
            <person name="Papp T."/>
            <person name="Martin F.M."/>
            <person name="Miettinen O."/>
            <person name="Hibbett D.S."/>
            <person name="Nagy L.G."/>
        </authorList>
    </citation>
    <scope>NUCLEOTIDE SEQUENCE [LARGE SCALE GENOMIC DNA]</scope>
    <source>
        <strain evidence="12 13">CBS 309.79</strain>
    </source>
</reference>
<feature type="domain" description="Exportin-1/Importin-beta-like" evidence="10">
    <location>
        <begin position="113"/>
        <end position="284"/>
    </location>
</feature>
<evidence type="ECO:0000256" key="9">
    <source>
        <dbReference type="RuleBase" id="RU366037"/>
    </source>
</evidence>
<evidence type="ECO:0000256" key="5">
    <source>
        <dbReference type="ARBA" id="ARBA00022490"/>
    </source>
</evidence>
<evidence type="ECO:0000256" key="4">
    <source>
        <dbReference type="ARBA" id="ARBA00022448"/>
    </source>
</evidence>
<dbReference type="GO" id="GO:0000049">
    <property type="term" value="F:tRNA binding"/>
    <property type="evidence" value="ECO:0007669"/>
    <property type="project" value="UniProtKB-UniRule"/>
</dbReference>
<sequence length="1064" mass="119604">MDQELEQIVQAYLIANDPSQTSLHQQAIQYINTFHQNAATTWRLALSLFVDQDQQGARKYPPTVRFQALRVLDEFLGSRLDPLDKESFDALQQGFMAYMQSEYVYGTAEGQSPFLRNKFSHTLTLLFLCTYMEQWPNFFNDLFTMIRPTETSQASGSFNAHISVLFFRIIIEISDEVHDQVLKAARGFDAARHARDTRLRDTVRERDAAQINEAVVAIVNESATRLGAEQKPSTDAVELVEQGIRAFAAYVGWIDINLTVTPNTIQLLFTSLNNSSLAIRLSAASALSRILAKGLKEPMDKVQLIKVLSLAEVIDALELRTRNEQKARGGDEHDDEEQYREALGKLLNILGLELMKLIEEKASADVLSEATRLLEQTLPLILRFLSDEFDDTSNTVFPVLQAILINYKRSRREQNSTVIDSQQKFLVSLLSVLLEKMKWQEDFDFDDDDEEDQAAFEGLRKELRTFLDSVLSIDPSLLAGTVDTYTINTFKAYASGATVKWNEAELALYLLFIYGEVCKTGAKGRGAYCVAPASAPVDKSQRKELPWSSFPLTTLGEMLLAMITSGISQYQHKAVMMQFHEIVARYTEFFKIRKECIAPVLEALVDRRGLHSPDSSTRSRVFYLFHRFIKECRNETSPELASSVLQSIVDLLIIQVDLPQLEDPSQDLLTEALKNQGIFDSQLYLFETAGVLCSLLSRSSDQQATVLMSIVKPLMDELSADLQTFTSGNREVLTILRIHHLIMALGNIAKGFPDFPNPVPEGYNRPPLEVFTQVAQALLVCLENLNVLKPIREATRFAFARILATTGTSVTHLIPSLMSNLLAHFEPSELAEFLNFISLLIHKLQDSMFGVLDELIEPLSSHILSSLSQPVMGTDDALAHAETKKAYLALLTSVMSSKLQGVFTSNRNVNNFQSMMENTLRFVEDHSDPLVQKAALMFLNRAVSVWVRPVSTTANGQGSEDTSVPGFERFMYESILPSVFTIPSAPGLNPKDGATTTVLQEAASVIKLMCTLREQEAYDYLTNVFLPSQNWPPQTIHEFVTKLRESDTKGFRKYFTDFVRSSRS</sequence>
<dbReference type="InterPro" id="IPR040017">
    <property type="entry name" value="XPOT"/>
</dbReference>
<keyword evidence="6 9" id="KW-0820">tRNA-binding</keyword>
<gene>
    <name evidence="12" type="ORF">BDV98DRAFT_563210</name>
</gene>
<keyword evidence="13" id="KW-1185">Reference proteome</keyword>
<evidence type="ECO:0000259" key="10">
    <source>
        <dbReference type="Pfam" id="PF08389"/>
    </source>
</evidence>
<organism evidence="12 13">
    <name type="scientific">Pterulicium gracile</name>
    <dbReference type="NCBI Taxonomy" id="1884261"/>
    <lineage>
        <taxon>Eukaryota</taxon>
        <taxon>Fungi</taxon>
        <taxon>Dikarya</taxon>
        <taxon>Basidiomycota</taxon>
        <taxon>Agaricomycotina</taxon>
        <taxon>Agaricomycetes</taxon>
        <taxon>Agaricomycetidae</taxon>
        <taxon>Agaricales</taxon>
        <taxon>Pleurotineae</taxon>
        <taxon>Pterulaceae</taxon>
        <taxon>Pterulicium</taxon>
    </lineage>
</organism>
<dbReference type="GO" id="GO:0005737">
    <property type="term" value="C:cytoplasm"/>
    <property type="evidence" value="ECO:0007669"/>
    <property type="project" value="UniProtKB-SubCell"/>
</dbReference>
<evidence type="ECO:0000256" key="1">
    <source>
        <dbReference type="ARBA" id="ARBA00004496"/>
    </source>
</evidence>
<dbReference type="Gene3D" id="1.25.10.10">
    <property type="entry name" value="Leucine-rich Repeat Variant"/>
    <property type="match status" value="1"/>
</dbReference>
<evidence type="ECO:0000256" key="2">
    <source>
        <dbReference type="ARBA" id="ARBA00009466"/>
    </source>
</evidence>
<dbReference type="InterPro" id="IPR013598">
    <property type="entry name" value="Exportin-1/Importin-b-like"/>
</dbReference>
<dbReference type="InterPro" id="IPR011989">
    <property type="entry name" value="ARM-like"/>
</dbReference>
<dbReference type="AlphaFoldDB" id="A0A5C3QR81"/>
<feature type="domain" description="Exportin-T C-terminal" evidence="11">
    <location>
        <begin position="367"/>
        <end position="1061"/>
    </location>
</feature>
<evidence type="ECO:0000256" key="7">
    <source>
        <dbReference type="ARBA" id="ARBA00022884"/>
    </source>
</evidence>
<evidence type="ECO:0000313" key="12">
    <source>
        <dbReference type="EMBL" id="TFL03878.1"/>
    </source>
</evidence>
<keyword evidence="8 9" id="KW-0539">Nucleus</keyword>
<dbReference type="STRING" id="1884261.A0A5C3QR81"/>
<keyword evidence="5 9" id="KW-0963">Cytoplasm</keyword>
<evidence type="ECO:0000256" key="8">
    <source>
        <dbReference type="ARBA" id="ARBA00023242"/>
    </source>
</evidence>
<dbReference type="Pfam" id="PF08389">
    <property type="entry name" value="Xpo1"/>
    <property type="match status" value="1"/>
</dbReference>
<dbReference type="InterPro" id="IPR045546">
    <property type="entry name" value="Exportin-T_C"/>
</dbReference>
<keyword evidence="7 9" id="KW-0694">RNA-binding</keyword>
<evidence type="ECO:0000256" key="6">
    <source>
        <dbReference type="ARBA" id="ARBA00022555"/>
    </source>
</evidence>
<dbReference type="PANTHER" id="PTHR15952:SF11">
    <property type="entry name" value="EXPORTIN-T"/>
    <property type="match status" value="1"/>
</dbReference>
<keyword evidence="4 9" id="KW-0813">Transport</keyword>
<comment type="function">
    <text evidence="9">tRNA nucleus export receptor which facilitates tRNA translocation across the nuclear pore complex.</text>
</comment>
<evidence type="ECO:0000256" key="3">
    <source>
        <dbReference type="ARBA" id="ARBA00018928"/>
    </source>
</evidence>
<comment type="similarity">
    <text evidence="2 9">Belongs to the exportin family.</text>
</comment>
<dbReference type="InterPro" id="IPR016024">
    <property type="entry name" value="ARM-type_fold"/>
</dbReference>
<dbReference type="Pfam" id="PF19282">
    <property type="entry name" value="Exportin-T"/>
    <property type="match status" value="1"/>
</dbReference>
<dbReference type="SUPFAM" id="SSF48371">
    <property type="entry name" value="ARM repeat"/>
    <property type="match status" value="1"/>
</dbReference>
<dbReference type="OrthoDB" id="26399at2759"/>